<feature type="transmembrane region" description="Helical" evidence="8">
    <location>
        <begin position="330"/>
        <end position="347"/>
    </location>
</feature>
<evidence type="ECO:0000256" key="5">
    <source>
        <dbReference type="ARBA" id="ARBA00022692"/>
    </source>
</evidence>
<dbReference type="PANTHER" id="PTHR42718">
    <property type="entry name" value="MAJOR FACILITATOR SUPERFAMILY MULTIDRUG TRANSPORTER MFSC"/>
    <property type="match status" value="1"/>
</dbReference>
<protein>
    <submittedName>
        <fullName evidence="10">DHA2 family lincomycin resistance protein-like MFS transporter</fullName>
    </submittedName>
</protein>
<reference evidence="10 11" key="1">
    <citation type="submission" date="2023-07" db="EMBL/GenBank/DDBJ databases">
        <title>Sequencing the genomes of 1000 actinobacteria strains.</title>
        <authorList>
            <person name="Klenk H.-P."/>
        </authorList>
    </citation>
    <scope>NUCLEOTIDE SEQUENCE [LARGE SCALE GENOMIC DNA]</scope>
    <source>
        <strain evidence="10 11">DSM 14785</strain>
    </source>
</reference>
<keyword evidence="11" id="KW-1185">Reference proteome</keyword>
<evidence type="ECO:0000256" key="2">
    <source>
        <dbReference type="ARBA" id="ARBA00008537"/>
    </source>
</evidence>
<evidence type="ECO:0000256" key="8">
    <source>
        <dbReference type="SAM" id="Phobius"/>
    </source>
</evidence>
<feature type="transmembrane region" description="Helical" evidence="8">
    <location>
        <begin position="100"/>
        <end position="124"/>
    </location>
</feature>
<sequence>MTDRTDQPTTVVEPSARTSDAVEAPTTLSARDRLAIALLLVSTFVVILNETIMGVALPRLMHDLDVTASTAQWLTTAFLLTMAVVIPVTGFFLQRTTTRGAFLTAMSLFGLGTLICALAPGFPVLLAGRVVQAMGTAVMLPLLMTTVMTVTPPASRGRTMGNISIVISVAPALGPTISGLILSVLSWRWMFGLVLPIAAVALVLGALRLPNVTEPRQARVDVLSVLLSAVAFGGLVFGLSSVGEAAHGGSRVVTAATLLAGAAGLTLFVARQVWLQRTDAALLDLRTFRSRTFAVGVAMMAVMMMALFGVIIMLPIYAQDVLGLDTLRTGLMLLPGGLLMGLLAPLVGRAYDKVGPRPLLVPGTILVSTATWGMALLLGEGSAPWMVVVAHLTMSAGLALVFTPLFTSALGSVVPERYSHGSAVIGTVQQVAGAAGTALFVTVLSATAAGLAAGGASTAAATAGGVHAAFLGGALLTLPAIAAAFAVRPAPAGTAAPAHH</sequence>
<comment type="caution">
    <text evidence="10">The sequence shown here is derived from an EMBL/GenBank/DDBJ whole genome shotgun (WGS) entry which is preliminary data.</text>
</comment>
<dbReference type="InterPro" id="IPR004638">
    <property type="entry name" value="EmrB-like"/>
</dbReference>
<dbReference type="EMBL" id="JAUSVM010000001">
    <property type="protein sequence ID" value="MDQ0424016.1"/>
    <property type="molecule type" value="Genomic_DNA"/>
</dbReference>
<feature type="transmembrane region" description="Helical" evidence="8">
    <location>
        <begin position="34"/>
        <end position="53"/>
    </location>
</feature>
<dbReference type="RefSeq" id="WP_070318410.1">
    <property type="nucleotide sequence ID" value="NZ_JAUSVM010000001.1"/>
</dbReference>
<keyword evidence="4" id="KW-1003">Cell membrane</keyword>
<feature type="transmembrane region" description="Helical" evidence="8">
    <location>
        <begin position="189"/>
        <end position="210"/>
    </location>
</feature>
<comment type="subcellular location">
    <subcellularLocation>
        <location evidence="1">Cell membrane</location>
        <topology evidence="1">Multi-pass membrane protein</topology>
    </subcellularLocation>
</comment>
<proteinExistence type="inferred from homology"/>
<dbReference type="PROSITE" id="PS50850">
    <property type="entry name" value="MFS"/>
    <property type="match status" value="1"/>
</dbReference>
<feature type="transmembrane region" description="Helical" evidence="8">
    <location>
        <begin position="431"/>
        <end position="453"/>
    </location>
</feature>
<name>A0ABU0GF88_9CELL</name>
<dbReference type="PANTHER" id="PTHR42718:SF9">
    <property type="entry name" value="MAJOR FACILITATOR SUPERFAMILY MULTIDRUG TRANSPORTER MFSC"/>
    <property type="match status" value="1"/>
</dbReference>
<keyword evidence="5 8" id="KW-0812">Transmembrane</keyword>
<evidence type="ECO:0000256" key="4">
    <source>
        <dbReference type="ARBA" id="ARBA00022475"/>
    </source>
</evidence>
<evidence type="ECO:0000256" key="7">
    <source>
        <dbReference type="ARBA" id="ARBA00023136"/>
    </source>
</evidence>
<evidence type="ECO:0000256" key="6">
    <source>
        <dbReference type="ARBA" id="ARBA00022989"/>
    </source>
</evidence>
<feature type="transmembrane region" description="Helical" evidence="8">
    <location>
        <begin position="163"/>
        <end position="183"/>
    </location>
</feature>
<dbReference type="Pfam" id="PF07690">
    <property type="entry name" value="MFS_1"/>
    <property type="match status" value="1"/>
</dbReference>
<evidence type="ECO:0000256" key="1">
    <source>
        <dbReference type="ARBA" id="ARBA00004651"/>
    </source>
</evidence>
<feature type="transmembrane region" description="Helical" evidence="8">
    <location>
        <begin position="222"/>
        <end position="240"/>
    </location>
</feature>
<feature type="transmembrane region" description="Helical" evidence="8">
    <location>
        <begin position="292"/>
        <end position="318"/>
    </location>
</feature>
<feature type="transmembrane region" description="Helical" evidence="8">
    <location>
        <begin position="130"/>
        <end position="151"/>
    </location>
</feature>
<evidence type="ECO:0000259" key="9">
    <source>
        <dbReference type="PROSITE" id="PS50850"/>
    </source>
</evidence>
<keyword evidence="6 8" id="KW-1133">Transmembrane helix</keyword>
<dbReference type="SUPFAM" id="SSF103473">
    <property type="entry name" value="MFS general substrate transporter"/>
    <property type="match status" value="1"/>
</dbReference>
<organism evidence="10 11">
    <name type="scientific">Cellulomonas iranensis</name>
    <dbReference type="NCBI Taxonomy" id="76862"/>
    <lineage>
        <taxon>Bacteria</taxon>
        <taxon>Bacillati</taxon>
        <taxon>Actinomycetota</taxon>
        <taxon>Actinomycetes</taxon>
        <taxon>Micrococcales</taxon>
        <taxon>Cellulomonadaceae</taxon>
        <taxon>Cellulomonas</taxon>
    </lineage>
</organism>
<feature type="transmembrane region" description="Helical" evidence="8">
    <location>
        <begin position="465"/>
        <end position="487"/>
    </location>
</feature>
<keyword evidence="3" id="KW-0813">Transport</keyword>
<evidence type="ECO:0000313" key="11">
    <source>
        <dbReference type="Proteomes" id="UP001240250"/>
    </source>
</evidence>
<dbReference type="InterPro" id="IPR036259">
    <property type="entry name" value="MFS_trans_sf"/>
</dbReference>
<feature type="transmembrane region" description="Helical" evidence="8">
    <location>
        <begin position="252"/>
        <end position="271"/>
    </location>
</feature>
<keyword evidence="7 8" id="KW-0472">Membrane</keyword>
<dbReference type="NCBIfam" id="TIGR00711">
    <property type="entry name" value="efflux_EmrB"/>
    <property type="match status" value="1"/>
</dbReference>
<feature type="transmembrane region" description="Helical" evidence="8">
    <location>
        <begin position="359"/>
        <end position="379"/>
    </location>
</feature>
<dbReference type="PRINTS" id="PR01036">
    <property type="entry name" value="TCRTETB"/>
</dbReference>
<dbReference type="Proteomes" id="UP001240250">
    <property type="component" value="Unassembled WGS sequence"/>
</dbReference>
<feature type="transmembrane region" description="Helical" evidence="8">
    <location>
        <begin position="73"/>
        <end position="93"/>
    </location>
</feature>
<dbReference type="Gene3D" id="1.20.1720.10">
    <property type="entry name" value="Multidrug resistance protein D"/>
    <property type="match status" value="1"/>
</dbReference>
<feature type="transmembrane region" description="Helical" evidence="8">
    <location>
        <begin position="385"/>
        <end position="410"/>
    </location>
</feature>
<dbReference type="Gene3D" id="1.20.1250.20">
    <property type="entry name" value="MFS general substrate transporter like domains"/>
    <property type="match status" value="1"/>
</dbReference>
<comment type="similarity">
    <text evidence="2">Belongs to the major facilitator superfamily. EmrB family.</text>
</comment>
<gene>
    <name evidence="10" type="ORF">JO380_000397</name>
</gene>
<accession>A0ABU0GF88</accession>
<dbReference type="InterPro" id="IPR011701">
    <property type="entry name" value="MFS"/>
</dbReference>
<feature type="domain" description="Major facilitator superfamily (MFS) profile" evidence="9">
    <location>
        <begin position="35"/>
        <end position="491"/>
    </location>
</feature>
<evidence type="ECO:0000313" key="10">
    <source>
        <dbReference type="EMBL" id="MDQ0424016.1"/>
    </source>
</evidence>
<evidence type="ECO:0000256" key="3">
    <source>
        <dbReference type="ARBA" id="ARBA00022448"/>
    </source>
</evidence>
<dbReference type="InterPro" id="IPR020846">
    <property type="entry name" value="MFS_dom"/>
</dbReference>